<proteinExistence type="predicted"/>
<keyword evidence="1" id="KW-0732">Signal</keyword>
<accession>A0A3L9L960</accession>
<gene>
    <name evidence="2" type="ORF">EAE32_00810</name>
</gene>
<dbReference type="InterPro" id="IPR018389">
    <property type="entry name" value="DctP_fam"/>
</dbReference>
<evidence type="ECO:0000313" key="3">
    <source>
        <dbReference type="Proteomes" id="UP000277871"/>
    </source>
</evidence>
<dbReference type="AlphaFoldDB" id="A0A3L9L960"/>
<organism evidence="2 3">
    <name type="scientific">Kocuria tytonicola</name>
    <dbReference type="NCBI Taxonomy" id="2055946"/>
    <lineage>
        <taxon>Bacteria</taxon>
        <taxon>Bacillati</taxon>
        <taxon>Actinomycetota</taxon>
        <taxon>Actinomycetes</taxon>
        <taxon>Micrococcales</taxon>
        <taxon>Micrococcaceae</taxon>
        <taxon>Kocuria</taxon>
    </lineage>
</organism>
<evidence type="ECO:0000256" key="1">
    <source>
        <dbReference type="ARBA" id="ARBA00022729"/>
    </source>
</evidence>
<dbReference type="Proteomes" id="UP000277871">
    <property type="component" value="Unassembled WGS sequence"/>
</dbReference>
<dbReference type="PANTHER" id="PTHR33376:SF5">
    <property type="entry name" value="EXTRACYTOPLASMIC SOLUTE RECEPTOR PROTEIN"/>
    <property type="match status" value="1"/>
</dbReference>
<dbReference type="InterPro" id="IPR038404">
    <property type="entry name" value="TRAP_DctP_sf"/>
</dbReference>
<sequence>MFRDRLAKNAPWIELDYRGGPEVMAPNLLIEGVASGAFDGASMPGDYYTDQVPAMQIARFTPFTPMQERANGVAALYETIHQEQLGVHYVGRTVSGMPQVLLLKEPLTTTDLSGRAIRTSSATSGVVRAMGGIPVDLPGGEVYTALERSVVSGAAWASVGPSSLGLQNVASYYLAPRFFESLANLVINGDIWRALDDRSRKAITDTMTEVEPEIFEHFVTTAEKETAEWRAAGMKENALPERESRKLLEIAYRDVWKNDLDWERIERTSPASVELRRALDAAITGDLEDAVPGVAKDRARKIQQGDI</sequence>
<keyword evidence="3" id="KW-1185">Reference proteome</keyword>
<evidence type="ECO:0000313" key="2">
    <source>
        <dbReference type="EMBL" id="RLY95101.1"/>
    </source>
</evidence>
<dbReference type="EMBL" id="RDEX01000001">
    <property type="protein sequence ID" value="RLY95101.1"/>
    <property type="molecule type" value="Genomic_DNA"/>
</dbReference>
<dbReference type="NCBIfam" id="NF037995">
    <property type="entry name" value="TRAP_S1"/>
    <property type="match status" value="1"/>
</dbReference>
<comment type="caution">
    <text evidence="2">The sequence shown here is derived from an EMBL/GenBank/DDBJ whole genome shotgun (WGS) entry which is preliminary data.</text>
</comment>
<protein>
    <recommendedName>
        <fullName evidence="4">ABC transporter substrate-binding protein</fullName>
    </recommendedName>
</protein>
<dbReference type="Pfam" id="PF03480">
    <property type="entry name" value="DctP"/>
    <property type="match status" value="1"/>
</dbReference>
<name>A0A3L9L960_9MICC</name>
<reference evidence="2 3" key="1">
    <citation type="submission" date="2018-10" db="EMBL/GenBank/DDBJ databases">
        <title>Kocuria tytonicola, new bacteria from the preen glands of American barn owls (Tyto furcata).</title>
        <authorList>
            <person name="Braun M.S."/>
            <person name="Wang E."/>
            <person name="Zimmermann S."/>
            <person name="Boutin S."/>
            <person name="Wagner H."/>
            <person name="Wink M."/>
        </authorList>
    </citation>
    <scope>NUCLEOTIDE SEQUENCE [LARGE SCALE GENOMIC DNA]</scope>
    <source>
        <strain evidence="2 3">473</strain>
    </source>
</reference>
<evidence type="ECO:0008006" key="4">
    <source>
        <dbReference type="Google" id="ProtNLM"/>
    </source>
</evidence>
<dbReference type="GO" id="GO:0055085">
    <property type="term" value="P:transmembrane transport"/>
    <property type="evidence" value="ECO:0007669"/>
    <property type="project" value="InterPro"/>
</dbReference>
<dbReference type="PANTHER" id="PTHR33376">
    <property type="match status" value="1"/>
</dbReference>
<dbReference type="Gene3D" id="3.40.190.170">
    <property type="entry name" value="Bacterial extracellular solute-binding protein, family 7"/>
    <property type="match status" value="1"/>
</dbReference>